<reference evidence="3 4" key="2">
    <citation type="submission" date="2022-06" db="EMBL/GenBank/DDBJ databases">
        <title>Genomic Encyclopedia of Type Strains, Phase I: the one thousand microbial genomes (KMG-I) project.</title>
        <authorList>
            <person name="Kyrpides N."/>
        </authorList>
    </citation>
    <scope>NUCLEOTIDE SEQUENCE [LARGE SCALE GENOMIC DNA]</scope>
    <source>
        <strain evidence="3 4">DSM 43889</strain>
    </source>
</reference>
<evidence type="ECO:0000259" key="2">
    <source>
        <dbReference type="Pfam" id="PF01266"/>
    </source>
</evidence>
<keyword evidence="1" id="KW-0560">Oxidoreductase</keyword>
<dbReference type="EMBL" id="AUBJ02000001">
    <property type="protein sequence ID" value="MCP2330644.1"/>
    <property type="molecule type" value="Genomic_DNA"/>
</dbReference>
<dbReference type="Pfam" id="PF01266">
    <property type="entry name" value="DAO"/>
    <property type="match status" value="1"/>
</dbReference>
<comment type="caution">
    <text evidence="3">The sequence shown here is derived from an EMBL/GenBank/DDBJ whole genome shotgun (WGS) entry which is preliminary data.</text>
</comment>
<organism evidence="3 4">
    <name type="scientific">Actinoalloteichus caeruleus DSM 43889</name>
    <dbReference type="NCBI Taxonomy" id="1120930"/>
    <lineage>
        <taxon>Bacteria</taxon>
        <taxon>Bacillati</taxon>
        <taxon>Actinomycetota</taxon>
        <taxon>Actinomycetes</taxon>
        <taxon>Pseudonocardiales</taxon>
        <taxon>Pseudonocardiaceae</taxon>
        <taxon>Actinoalloteichus</taxon>
        <taxon>Actinoalloteichus cyanogriseus</taxon>
    </lineage>
</organism>
<gene>
    <name evidence="3" type="ORF">G443_000914</name>
</gene>
<name>A0ABT1JEK6_ACTCY</name>
<dbReference type="PANTHER" id="PTHR13847:SF289">
    <property type="entry name" value="GLYCINE OXIDASE"/>
    <property type="match status" value="1"/>
</dbReference>
<sequence>MTEAVVVGGGVVGLSAARALARAGLSVTLRTAAGIGDGASAAAHGQLVPPAAPLTGLWKASLTAYDEVSPGTTTGRLVLAETATEAAALLDGPGTVLAGPELAALEPALAPGVRAALHQPEARRIDPREVTRALHAELVALGVRVSEYDPVVDILREPGRWRLRGTDGTGRLHRVVVLTTGLGTRQLCAQLGHRMRLTGSRGRLLRTVPTAPLLGHILGEVSIGPARTGTAVGLLVHQRADGVVLVGASWTAEDQAEPADLDRRILRRAATLVPALADIPVAGRRSGVRPLSPTGRPIIDEIDDDLYVCCGHGGEGFILGPGSAALLADLVLDRRPVTDPAPFRHQEEPE</sequence>
<evidence type="ECO:0000313" key="3">
    <source>
        <dbReference type="EMBL" id="MCP2330644.1"/>
    </source>
</evidence>
<feature type="domain" description="FAD dependent oxidoreductase" evidence="2">
    <location>
        <begin position="4"/>
        <end position="330"/>
    </location>
</feature>
<dbReference type="InterPro" id="IPR006076">
    <property type="entry name" value="FAD-dep_OxRdtase"/>
</dbReference>
<reference evidence="3 4" key="1">
    <citation type="submission" date="2013-07" db="EMBL/GenBank/DDBJ databases">
        <authorList>
            <consortium name="DOE Joint Genome Institute"/>
            <person name="Reeve W."/>
            <person name="Huntemann M."/>
            <person name="Han J."/>
            <person name="Chen A."/>
            <person name="Kyrpides N."/>
            <person name="Mavromatis K."/>
            <person name="Markowitz V."/>
            <person name="Palaniappan K."/>
            <person name="Ivanova N."/>
            <person name="Schaumberg A."/>
            <person name="Pati A."/>
            <person name="Liolios K."/>
            <person name="Nordberg H.P."/>
            <person name="Cantor M.N."/>
            <person name="Hua S.X."/>
            <person name="Woyke T."/>
        </authorList>
    </citation>
    <scope>NUCLEOTIDE SEQUENCE [LARGE SCALE GENOMIC DNA]</scope>
    <source>
        <strain evidence="3 4">DSM 43889</strain>
    </source>
</reference>
<dbReference type="SUPFAM" id="SSF51905">
    <property type="entry name" value="FAD/NAD(P)-binding domain"/>
    <property type="match status" value="1"/>
</dbReference>
<evidence type="ECO:0000313" key="4">
    <source>
        <dbReference type="Proteomes" id="UP000791080"/>
    </source>
</evidence>
<dbReference type="Proteomes" id="UP000791080">
    <property type="component" value="Unassembled WGS sequence"/>
</dbReference>
<dbReference type="Gene3D" id="3.30.9.10">
    <property type="entry name" value="D-Amino Acid Oxidase, subunit A, domain 2"/>
    <property type="match status" value="1"/>
</dbReference>
<keyword evidence="4" id="KW-1185">Reference proteome</keyword>
<dbReference type="SUPFAM" id="SSF54373">
    <property type="entry name" value="FAD-linked reductases, C-terminal domain"/>
    <property type="match status" value="1"/>
</dbReference>
<dbReference type="RefSeq" id="WP_026420342.1">
    <property type="nucleotide sequence ID" value="NZ_AUBJ02000001.1"/>
</dbReference>
<dbReference type="PANTHER" id="PTHR13847">
    <property type="entry name" value="SARCOSINE DEHYDROGENASE-RELATED"/>
    <property type="match status" value="1"/>
</dbReference>
<dbReference type="Gene3D" id="3.50.50.60">
    <property type="entry name" value="FAD/NAD(P)-binding domain"/>
    <property type="match status" value="1"/>
</dbReference>
<evidence type="ECO:0000256" key="1">
    <source>
        <dbReference type="ARBA" id="ARBA00023002"/>
    </source>
</evidence>
<dbReference type="InterPro" id="IPR036188">
    <property type="entry name" value="FAD/NAD-bd_sf"/>
</dbReference>
<accession>A0ABT1JEK6</accession>
<protein>
    <submittedName>
        <fullName evidence="3">Glycine oxidase</fullName>
    </submittedName>
</protein>
<proteinExistence type="predicted"/>